<organism evidence="2 3">
    <name type="scientific">Cuscuta australis</name>
    <dbReference type="NCBI Taxonomy" id="267555"/>
    <lineage>
        <taxon>Eukaryota</taxon>
        <taxon>Viridiplantae</taxon>
        <taxon>Streptophyta</taxon>
        <taxon>Embryophyta</taxon>
        <taxon>Tracheophyta</taxon>
        <taxon>Spermatophyta</taxon>
        <taxon>Magnoliopsida</taxon>
        <taxon>eudicotyledons</taxon>
        <taxon>Gunneridae</taxon>
        <taxon>Pentapetalae</taxon>
        <taxon>asterids</taxon>
        <taxon>lamiids</taxon>
        <taxon>Solanales</taxon>
        <taxon>Convolvulaceae</taxon>
        <taxon>Cuscuteae</taxon>
        <taxon>Cuscuta</taxon>
        <taxon>Cuscuta subgen. Grammica</taxon>
        <taxon>Cuscuta sect. Cleistogrammica</taxon>
    </lineage>
</organism>
<dbReference type="Pfam" id="PF04801">
    <property type="entry name" value="RPC5"/>
    <property type="match status" value="1"/>
</dbReference>
<keyword evidence="3" id="KW-1185">Reference proteome</keyword>
<dbReference type="AlphaFoldDB" id="A0A328DQQ6"/>
<evidence type="ECO:0008006" key="4">
    <source>
        <dbReference type="Google" id="ProtNLM"/>
    </source>
</evidence>
<proteinExistence type="predicted"/>
<feature type="compositionally biased region" description="Low complexity" evidence="1">
    <location>
        <begin position="55"/>
        <end position="65"/>
    </location>
</feature>
<dbReference type="InterPro" id="IPR006886">
    <property type="entry name" value="RNA_pol_III_Rpc5"/>
</dbReference>
<dbReference type="EMBL" id="NQVE01000122">
    <property type="protein sequence ID" value="RAL46581.1"/>
    <property type="molecule type" value="Genomic_DNA"/>
</dbReference>
<dbReference type="PANTHER" id="PTHR12069">
    <property type="entry name" value="DNA-DIRECTED RNA POLYMERASES III 80 KDA POLYPEPTIDE RNA POLYMERASE III SUBUNIT 5"/>
    <property type="match status" value="1"/>
</dbReference>
<dbReference type="PANTHER" id="PTHR12069:SF0">
    <property type="entry name" value="DNA-DIRECTED RNA POLYMERASE III SUBUNIT RPC5"/>
    <property type="match status" value="1"/>
</dbReference>
<accession>A0A328DQQ6</accession>
<reference evidence="2 3" key="1">
    <citation type="submission" date="2018-06" db="EMBL/GenBank/DDBJ databases">
        <title>The Genome of Cuscuta australis (Dodder) Provides Insight into the Evolution of Plant Parasitism.</title>
        <authorList>
            <person name="Liu H."/>
        </authorList>
    </citation>
    <scope>NUCLEOTIDE SEQUENCE [LARGE SCALE GENOMIC DNA]</scope>
    <source>
        <strain evidence="3">cv. Yunnan</strain>
        <tissue evidence="2">Vines</tissue>
    </source>
</reference>
<dbReference type="GO" id="GO:0042797">
    <property type="term" value="P:tRNA transcription by RNA polymerase III"/>
    <property type="evidence" value="ECO:0007669"/>
    <property type="project" value="TreeGrafter"/>
</dbReference>
<evidence type="ECO:0000256" key="1">
    <source>
        <dbReference type="SAM" id="MobiDB-lite"/>
    </source>
</evidence>
<evidence type="ECO:0000313" key="3">
    <source>
        <dbReference type="Proteomes" id="UP000249390"/>
    </source>
</evidence>
<evidence type="ECO:0000313" key="2">
    <source>
        <dbReference type="EMBL" id="RAL46581.1"/>
    </source>
</evidence>
<feature type="region of interest" description="Disordered" evidence="1">
    <location>
        <begin position="20"/>
        <end position="65"/>
    </location>
</feature>
<feature type="compositionally biased region" description="Polar residues" evidence="1">
    <location>
        <begin position="532"/>
        <end position="559"/>
    </location>
</feature>
<dbReference type="GO" id="GO:0005666">
    <property type="term" value="C:RNA polymerase III complex"/>
    <property type="evidence" value="ECO:0007669"/>
    <property type="project" value="TreeGrafter"/>
</dbReference>
<comment type="caution">
    <text evidence="2">The sequence shown here is derived from an EMBL/GenBank/DDBJ whole genome shotgun (WGS) entry which is preliminary data.</text>
</comment>
<gene>
    <name evidence="2" type="ORF">DM860_004860</name>
</gene>
<feature type="region of interest" description="Disordered" evidence="1">
    <location>
        <begin position="524"/>
        <end position="559"/>
    </location>
</feature>
<name>A0A328DQQ6_9ASTE</name>
<sequence>MKHGLNVGSFFSGRKIVDMDLDDFDDAPPKPRPRQSRFVPKNSKLKPQLSKVKTEPVSSSSDSVFPESNIVPIAKEEDFDSNPIPVTSHISKSKIEEESSTCNFTQMDVDMKPVIENEEKDDDESMASEGEEDEVIREIDVYLTPSIDPNTKLYVLQYPLRPKWRPYDLDEKCEEVRVKPGSSEVEIDLAVDVDSKNYDSDAAPGVKMTKQTLSTSWKPTPFSTGYAVGVLVGNKLHLNPIHAVVQLRPSMQHLTPSEPGKTNIQTSIVEKHVKTGVKEEKTLVPSNKQTKPLETMQDKNTEEDWVRLNYYPRESDISSRYLQKMVEVEGSSIQFSMSPYDYMKALCPGVSSVSDEVKGPPKRYMSSLPLEERVKSWLREGPPIHRFNALKYLAPELPEEEAAKEILRIVQKHALLIQGLWIPKSPLVFGKNSGVELLARDYILFLFSQAPFIKKSLLKDNSVFEKHMKDILNVLAVERPTVKDWKLKESPDYEFLKRYKEVAKEQAAIQESIREKLLNAVRTEKNKRRGRNTLSLENTTTKNSPATVNSDKQVPRTVSSTLPATSMSKETREALPKALLKLFKIHNVCSFQQIIQRLREMAVSETVRPKGDARELQAAALGVDAPPEELRAIISQVAVNIHDVYVLKSSPESPQYDPLRKVIIDLFIADGPTAKLKKASIVEAAKLRLKRDIPDAELKKVLSELCVSQHSAWLLKGVDGSSK</sequence>
<protein>
    <recommendedName>
        <fullName evidence="4">DNA-directed RNA polymerase III subunit RPC5</fullName>
    </recommendedName>
</protein>
<dbReference type="Proteomes" id="UP000249390">
    <property type="component" value="Unassembled WGS sequence"/>
</dbReference>